<protein>
    <submittedName>
        <fullName evidence="5">Uncharacterized protein</fullName>
    </submittedName>
</protein>
<evidence type="ECO:0000313" key="4">
    <source>
        <dbReference type="EMBL" id="CAB4176935.1"/>
    </source>
</evidence>
<evidence type="ECO:0000313" key="2">
    <source>
        <dbReference type="EMBL" id="CAB4168127.1"/>
    </source>
</evidence>
<evidence type="ECO:0000313" key="5">
    <source>
        <dbReference type="EMBL" id="CAB4222946.1"/>
    </source>
</evidence>
<dbReference type="EMBL" id="LR796944">
    <property type="protein sequence ID" value="CAB4176935.1"/>
    <property type="molecule type" value="Genomic_DNA"/>
</dbReference>
<name>A0A6J5T709_9CAUD</name>
<evidence type="ECO:0000313" key="3">
    <source>
        <dbReference type="EMBL" id="CAB4170490.1"/>
    </source>
</evidence>
<sequence>MTSILVDNKGLDVWLIVQLVGVSALAVIGGIVALVWVIEKFIKRDEEGR</sequence>
<dbReference type="EMBL" id="LR797534">
    <property type="protein sequence ID" value="CAB4222946.1"/>
    <property type="molecule type" value="Genomic_DNA"/>
</dbReference>
<keyword evidence="1" id="KW-0472">Membrane</keyword>
<evidence type="ECO:0000256" key="1">
    <source>
        <dbReference type="SAM" id="Phobius"/>
    </source>
</evidence>
<proteinExistence type="predicted"/>
<keyword evidence="1" id="KW-0812">Transmembrane</keyword>
<dbReference type="EMBL" id="LR796858">
    <property type="protein sequence ID" value="CAB4170490.1"/>
    <property type="molecule type" value="Genomic_DNA"/>
</dbReference>
<accession>A0A6J5T709</accession>
<organism evidence="5">
    <name type="scientific">uncultured Caudovirales phage</name>
    <dbReference type="NCBI Taxonomy" id="2100421"/>
    <lineage>
        <taxon>Viruses</taxon>
        <taxon>Duplodnaviria</taxon>
        <taxon>Heunggongvirae</taxon>
        <taxon>Uroviricota</taxon>
        <taxon>Caudoviricetes</taxon>
        <taxon>Peduoviridae</taxon>
        <taxon>Maltschvirus</taxon>
        <taxon>Maltschvirus maltsch</taxon>
    </lineage>
</organism>
<feature type="transmembrane region" description="Helical" evidence="1">
    <location>
        <begin position="13"/>
        <end position="38"/>
    </location>
</feature>
<gene>
    <name evidence="5" type="ORF">UFOVP1666_10</name>
    <name evidence="2" type="ORF">UFOVP867_163</name>
    <name evidence="3" type="ORF">UFOVP913_35</name>
    <name evidence="4" type="ORF">UFOVP993_88</name>
</gene>
<keyword evidence="1" id="KW-1133">Transmembrane helix</keyword>
<reference evidence="5" key="1">
    <citation type="submission" date="2020-05" db="EMBL/GenBank/DDBJ databases">
        <authorList>
            <person name="Chiriac C."/>
            <person name="Salcher M."/>
            <person name="Ghai R."/>
            <person name="Kavagutti S V."/>
        </authorList>
    </citation>
    <scope>NUCLEOTIDE SEQUENCE</scope>
</reference>
<dbReference type="EMBL" id="LR796815">
    <property type="protein sequence ID" value="CAB4168127.1"/>
    <property type="molecule type" value="Genomic_DNA"/>
</dbReference>